<organism evidence="2 3">
    <name type="scientific">Oryzias javanicus</name>
    <name type="common">Javanese ricefish</name>
    <name type="synonym">Aplocheilus javanicus</name>
    <dbReference type="NCBI Taxonomy" id="123683"/>
    <lineage>
        <taxon>Eukaryota</taxon>
        <taxon>Metazoa</taxon>
        <taxon>Chordata</taxon>
        <taxon>Craniata</taxon>
        <taxon>Vertebrata</taxon>
        <taxon>Euteleostomi</taxon>
        <taxon>Actinopterygii</taxon>
        <taxon>Neopterygii</taxon>
        <taxon>Teleostei</taxon>
        <taxon>Neoteleostei</taxon>
        <taxon>Acanthomorphata</taxon>
        <taxon>Ovalentaria</taxon>
        <taxon>Atherinomorphae</taxon>
        <taxon>Beloniformes</taxon>
        <taxon>Adrianichthyidae</taxon>
        <taxon>Oryziinae</taxon>
        <taxon>Oryzias</taxon>
    </lineage>
</organism>
<accession>A0A3S2N118</accession>
<sequence length="75" mass="7678">MWTLERSVTALCDISLTDLLILSVEAAGSDLQTLEESTGFAQRSPGYAGAGARAIGSSSDGSGVQLLGCEDATRV</sequence>
<evidence type="ECO:0000313" key="2">
    <source>
        <dbReference type="EMBL" id="RVE71367.1"/>
    </source>
</evidence>
<dbReference type="Proteomes" id="UP000283210">
    <property type="component" value="Chromosome 6"/>
</dbReference>
<keyword evidence="1" id="KW-0732">Signal</keyword>
<dbReference type="AlphaFoldDB" id="A0A3S2N118"/>
<dbReference type="EMBL" id="CM012442">
    <property type="protein sequence ID" value="RVE71367.1"/>
    <property type="molecule type" value="Genomic_DNA"/>
</dbReference>
<evidence type="ECO:0000256" key="1">
    <source>
        <dbReference type="SAM" id="SignalP"/>
    </source>
</evidence>
<feature type="signal peptide" evidence="1">
    <location>
        <begin position="1"/>
        <end position="26"/>
    </location>
</feature>
<feature type="chain" id="PRO_5018542114" evidence="1">
    <location>
        <begin position="27"/>
        <end position="75"/>
    </location>
</feature>
<evidence type="ECO:0000313" key="3">
    <source>
        <dbReference type="Proteomes" id="UP000283210"/>
    </source>
</evidence>
<keyword evidence="3" id="KW-1185">Reference proteome</keyword>
<reference evidence="2 3" key="2">
    <citation type="submission" date="2019-01" db="EMBL/GenBank/DDBJ databases">
        <title>A chromosome length genome reference of the Java medaka (oryzias javanicus).</title>
        <authorList>
            <person name="Herpin A."/>
            <person name="Takehana Y."/>
            <person name="Naruse K."/>
            <person name="Ansai S."/>
            <person name="Kawaguchi M."/>
        </authorList>
    </citation>
    <scope>NUCLEOTIDE SEQUENCE [LARGE SCALE GENOMIC DNA]</scope>
    <source>
        <strain evidence="2">RS831</strain>
        <tissue evidence="2">Whole body</tissue>
    </source>
</reference>
<gene>
    <name evidence="2" type="ORF">OJAV_G00050960</name>
</gene>
<reference evidence="2 3" key="1">
    <citation type="submission" date="2018-11" db="EMBL/GenBank/DDBJ databases">
        <authorList>
            <person name="Lopez-Roques C."/>
            <person name="Donnadieu C."/>
            <person name="Bouchez O."/>
            <person name="Klopp C."/>
            <person name="Cabau C."/>
            <person name="Zahm M."/>
        </authorList>
    </citation>
    <scope>NUCLEOTIDE SEQUENCE [LARGE SCALE GENOMIC DNA]</scope>
    <source>
        <strain evidence="2">RS831</strain>
        <tissue evidence="2">Whole body</tissue>
    </source>
</reference>
<name>A0A3S2N118_ORYJA</name>
<protein>
    <submittedName>
        <fullName evidence="2">Uncharacterized protein</fullName>
    </submittedName>
</protein>
<proteinExistence type="predicted"/>